<dbReference type="GO" id="GO:0006508">
    <property type="term" value="P:proteolysis"/>
    <property type="evidence" value="ECO:0007669"/>
    <property type="project" value="UniProtKB-KW"/>
</dbReference>
<gene>
    <name evidence="7" type="ORF">F8C82_02175</name>
</gene>
<evidence type="ECO:0000259" key="6">
    <source>
        <dbReference type="Pfam" id="PF01694"/>
    </source>
</evidence>
<evidence type="ECO:0000313" key="7">
    <source>
        <dbReference type="EMBL" id="KAB2817220.1"/>
    </source>
</evidence>
<dbReference type="OrthoDB" id="9807874at2"/>
<keyword evidence="2 5" id="KW-0812">Transmembrane</keyword>
<dbReference type="GO" id="GO:0016020">
    <property type="term" value="C:membrane"/>
    <property type="evidence" value="ECO:0007669"/>
    <property type="project" value="UniProtKB-SubCell"/>
</dbReference>
<evidence type="ECO:0000256" key="1">
    <source>
        <dbReference type="ARBA" id="ARBA00004141"/>
    </source>
</evidence>
<organism evidence="7 8">
    <name type="scientific">Phaeocystidibacter marisrubri</name>
    <dbReference type="NCBI Taxonomy" id="1577780"/>
    <lineage>
        <taxon>Bacteria</taxon>
        <taxon>Pseudomonadati</taxon>
        <taxon>Bacteroidota</taxon>
        <taxon>Flavobacteriia</taxon>
        <taxon>Flavobacteriales</taxon>
        <taxon>Phaeocystidibacteraceae</taxon>
        <taxon>Phaeocystidibacter</taxon>
    </lineage>
</organism>
<evidence type="ECO:0000256" key="2">
    <source>
        <dbReference type="ARBA" id="ARBA00022692"/>
    </source>
</evidence>
<dbReference type="PANTHER" id="PTHR43066">
    <property type="entry name" value="RHOMBOID-RELATED PROTEIN"/>
    <property type="match status" value="1"/>
</dbReference>
<keyword evidence="3 5" id="KW-1133">Transmembrane helix</keyword>
<feature type="transmembrane region" description="Helical" evidence="5">
    <location>
        <begin position="17"/>
        <end position="37"/>
    </location>
</feature>
<dbReference type="InterPro" id="IPR035952">
    <property type="entry name" value="Rhomboid-like_sf"/>
</dbReference>
<keyword evidence="4 5" id="KW-0472">Membrane</keyword>
<feature type="transmembrane region" description="Helical" evidence="5">
    <location>
        <begin position="198"/>
        <end position="218"/>
    </location>
</feature>
<dbReference type="SMART" id="SM01160">
    <property type="entry name" value="DUF1751"/>
    <property type="match status" value="1"/>
</dbReference>
<evidence type="ECO:0000256" key="4">
    <source>
        <dbReference type="ARBA" id="ARBA00023136"/>
    </source>
</evidence>
<feature type="transmembrane region" description="Helical" evidence="5">
    <location>
        <begin position="166"/>
        <end position="186"/>
    </location>
</feature>
<dbReference type="InterPro" id="IPR022764">
    <property type="entry name" value="Peptidase_S54_rhomboid_dom"/>
</dbReference>
<dbReference type="RefSeq" id="WP_151691791.1">
    <property type="nucleotide sequence ID" value="NZ_BMGX01000002.1"/>
</dbReference>
<evidence type="ECO:0000256" key="3">
    <source>
        <dbReference type="ARBA" id="ARBA00022989"/>
    </source>
</evidence>
<proteinExistence type="predicted"/>
<keyword evidence="7" id="KW-0378">Hydrolase</keyword>
<feature type="domain" description="Peptidase S54 rhomboid" evidence="6">
    <location>
        <begin position="56"/>
        <end position="216"/>
    </location>
</feature>
<evidence type="ECO:0000313" key="8">
    <source>
        <dbReference type="Proteomes" id="UP000484164"/>
    </source>
</evidence>
<protein>
    <submittedName>
        <fullName evidence="7">Rhomboid family intramembrane serine protease</fullName>
    </submittedName>
</protein>
<feature type="transmembrane region" description="Helical" evidence="5">
    <location>
        <begin position="141"/>
        <end position="159"/>
    </location>
</feature>
<accession>A0A6L3ZJ81</accession>
<dbReference type="EMBL" id="WBVQ01000001">
    <property type="protein sequence ID" value="KAB2817220.1"/>
    <property type="molecule type" value="Genomic_DNA"/>
</dbReference>
<comment type="caution">
    <text evidence="7">The sequence shown here is derived from an EMBL/GenBank/DDBJ whole genome shotgun (WGS) entry which is preliminary data.</text>
</comment>
<dbReference type="Proteomes" id="UP000484164">
    <property type="component" value="Unassembled WGS sequence"/>
</dbReference>
<sequence length="223" mass="25732">MQIGPARYQVLPPVIKNLIIINILFFFATFTVNNTFGVDLSEYLALFFPMSDNFYPYQFVTSMFMHANISHIFFNLFTLWMFGSPMENRWGSKKFLIYYMITGIGAGILYELVNVIEYYQYMGEAVNQADVNYLNSVFNELRVVGASGAVYGVLLAMGMTYPNNTVYLYFAIPVKIKYFVLVLGILEFYNGFNNPGSSVAHFAHLGGMLFGFLLIRYWNKRRY</sequence>
<keyword evidence="7" id="KW-0645">Protease</keyword>
<dbReference type="GO" id="GO:0004252">
    <property type="term" value="F:serine-type endopeptidase activity"/>
    <property type="evidence" value="ECO:0007669"/>
    <property type="project" value="InterPro"/>
</dbReference>
<dbReference type="AlphaFoldDB" id="A0A6L3ZJ81"/>
<dbReference type="PANTHER" id="PTHR43066:SF11">
    <property type="entry name" value="PEPTIDASE S54 RHOMBOID DOMAIN-CONTAINING PROTEIN"/>
    <property type="match status" value="1"/>
</dbReference>
<evidence type="ECO:0000256" key="5">
    <source>
        <dbReference type="SAM" id="Phobius"/>
    </source>
</evidence>
<name>A0A6L3ZJ81_9FLAO</name>
<dbReference type="SUPFAM" id="SSF144091">
    <property type="entry name" value="Rhomboid-like"/>
    <property type="match status" value="1"/>
</dbReference>
<feature type="transmembrane region" description="Helical" evidence="5">
    <location>
        <begin position="57"/>
        <end position="83"/>
    </location>
</feature>
<dbReference type="Pfam" id="PF01694">
    <property type="entry name" value="Rhomboid"/>
    <property type="match status" value="1"/>
</dbReference>
<keyword evidence="8" id="KW-1185">Reference proteome</keyword>
<dbReference type="Gene3D" id="1.20.1540.10">
    <property type="entry name" value="Rhomboid-like"/>
    <property type="match status" value="1"/>
</dbReference>
<comment type="subcellular location">
    <subcellularLocation>
        <location evidence="1">Membrane</location>
        <topology evidence="1">Multi-pass membrane protein</topology>
    </subcellularLocation>
</comment>
<reference evidence="7 8" key="1">
    <citation type="submission" date="2019-10" db="EMBL/GenBank/DDBJ databases">
        <title>Genome sequence of Phaeocystidibacter marisrubri JCM30614 (type strain).</title>
        <authorList>
            <person name="Bowman J.P."/>
        </authorList>
    </citation>
    <scope>NUCLEOTIDE SEQUENCE [LARGE SCALE GENOMIC DNA]</scope>
    <source>
        <strain evidence="7 8">JCM 30614</strain>
    </source>
</reference>
<feature type="transmembrane region" description="Helical" evidence="5">
    <location>
        <begin position="95"/>
        <end position="121"/>
    </location>
</feature>